<comment type="function">
    <text evidence="7">Regulates arginine biosynthesis genes.</text>
</comment>
<evidence type="ECO:0000259" key="10">
    <source>
        <dbReference type="Pfam" id="PF02863"/>
    </source>
</evidence>
<dbReference type="Pfam" id="PF01316">
    <property type="entry name" value="Arg_repressor"/>
    <property type="match status" value="1"/>
</dbReference>
<evidence type="ECO:0000256" key="1">
    <source>
        <dbReference type="ARBA" id="ARBA00004496"/>
    </source>
</evidence>
<keyword evidence="3 7" id="KW-0963">Cytoplasm</keyword>
<keyword evidence="5 7" id="KW-0238">DNA-binding</keyword>
<dbReference type="InterPro" id="IPR020899">
    <property type="entry name" value="Arg_repress_C"/>
</dbReference>
<dbReference type="GO" id="GO:0051259">
    <property type="term" value="P:protein complex oligomerization"/>
    <property type="evidence" value="ECO:0007669"/>
    <property type="project" value="InterPro"/>
</dbReference>
<evidence type="ECO:0000256" key="2">
    <source>
        <dbReference type="ARBA" id="ARBA00008316"/>
    </source>
</evidence>
<dbReference type="InterPro" id="IPR036388">
    <property type="entry name" value="WH-like_DNA-bd_sf"/>
</dbReference>
<evidence type="ECO:0000313" key="12">
    <source>
        <dbReference type="Proteomes" id="UP000727857"/>
    </source>
</evidence>
<dbReference type="GO" id="GO:0003700">
    <property type="term" value="F:DNA-binding transcription factor activity"/>
    <property type="evidence" value="ECO:0007669"/>
    <property type="project" value="UniProtKB-UniRule"/>
</dbReference>
<dbReference type="PANTHER" id="PTHR34471:SF1">
    <property type="entry name" value="ARGININE REPRESSOR"/>
    <property type="match status" value="1"/>
</dbReference>
<keyword evidence="7" id="KW-0678">Repressor</keyword>
<dbReference type="Pfam" id="PF02863">
    <property type="entry name" value="Arg_repressor_C"/>
    <property type="match status" value="1"/>
</dbReference>
<dbReference type="SUPFAM" id="SSF46785">
    <property type="entry name" value="Winged helix' DNA-binding domain"/>
    <property type="match status" value="1"/>
</dbReference>
<feature type="domain" description="Arginine repressor DNA-binding" evidence="9">
    <location>
        <begin position="1"/>
        <end position="64"/>
    </location>
</feature>
<accession>A0A940DIJ4</accession>
<protein>
    <recommendedName>
        <fullName evidence="7 8">Arginine repressor</fullName>
    </recommendedName>
</protein>
<keyword evidence="7" id="KW-0028">Amino-acid biosynthesis</keyword>
<comment type="pathway">
    <text evidence="7">Amino-acid biosynthesis; L-arginine biosynthesis [regulation].</text>
</comment>
<evidence type="ECO:0000256" key="6">
    <source>
        <dbReference type="ARBA" id="ARBA00023163"/>
    </source>
</evidence>
<comment type="subcellular location">
    <subcellularLocation>
        <location evidence="1 7">Cytoplasm</location>
    </subcellularLocation>
</comment>
<dbReference type="GO" id="GO:0006526">
    <property type="term" value="P:L-arginine biosynthetic process"/>
    <property type="evidence" value="ECO:0007669"/>
    <property type="project" value="UniProtKB-KW"/>
</dbReference>
<dbReference type="Gene3D" id="3.30.1360.40">
    <property type="match status" value="1"/>
</dbReference>
<comment type="similarity">
    <text evidence="2 7">Belongs to the ArgR family.</text>
</comment>
<reference evidence="11" key="2">
    <citation type="journal article" date="2021" name="PeerJ">
        <title>Extensive microbial diversity within the chicken gut microbiome revealed by metagenomics and culture.</title>
        <authorList>
            <person name="Gilroy R."/>
            <person name="Ravi A."/>
            <person name="Getino M."/>
            <person name="Pursley I."/>
            <person name="Horton D.L."/>
            <person name="Alikhan N.F."/>
            <person name="Baker D."/>
            <person name="Gharbi K."/>
            <person name="Hall N."/>
            <person name="Watson M."/>
            <person name="Adriaenssens E.M."/>
            <person name="Foster-Nyarko E."/>
            <person name="Jarju S."/>
            <person name="Secka A."/>
            <person name="Antonio M."/>
            <person name="Oren A."/>
            <person name="Chaudhuri R.R."/>
            <person name="La Ragione R."/>
            <person name="Hildebrand F."/>
            <person name="Pallen M.J."/>
        </authorList>
    </citation>
    <scope>NUCLEOTIDE SEQUENCE</scope>
    <source>
        <strain evidence="11">517</strain>
    </source>
</reference>
<dbReference type="InterPro" id="IPR001669">
    <property type="entry name" value="Arg_repress"/>
</dbReference>
<proteinExistence type="inferred from homology"/>
<dbReference type="NCBIfam" id="TIGR01529">
    <property type="entry name" value="argR_whole"/>
    <property type="match status" value="1"/>
</dbReference>
<dbReference type="GO" id="GO:1900079">
    <property type="term" value="P:regulation of arginine biosynthetic process"/>
    <property type="evidence" value="ECO:0007669"/>
    <property type="project" value="UniProtKB-UniRule"/>
</dbReference>
<gene>
    <name evidence="7 11" type="primary">argR</name>
    <name evidence="11" type="ORF">IAB16_04555</name>
</gene>
<dbReference type="GO" id="GO:0003677">
    <property type="term" value="F:DNA binding"/>
    <property type="evidence" value="ECO:0007669"/>
    <property type="project" value="UniProtKB-KW"/>
</dbReference>
<evidence type="ECO:0000256" key="7">
    <source>
        <dbReference type="HAMAP-Rule" id="MF_00173"/>
    </source>
</evidence>
<name>A0A940DIJ4_9FIRM</name>
<dbReference type="EMBL" id="JADINF010000113">
    <property type="protein sequence ID" value="MBO8424268.1"/>
    <property type="molecule type" value="Genomic_DNA"/>
</dbReference>
<sequence length="148" mass="16269">MSKQTRQDAILALIRDNEIETQNDLVEMLIKSGYAVTQATVSRDIQELGLIKSTPSGKGKSRYVKPLDPKLQRLKTLFHQSVLSIDYTGNMIVIHTIVGSANTAAMLIDSISDPEIMGTIAGDDTILIIVKHAEATEKTVNTLKEFLD</sequence>
<evidence type="ECO:0000256" key="4">
    <source>
        <dbReference type="ARBA" id="ARBA00023015"/>
    </source>
</evidence>
<evidence type="ECO:0000256" key="5">
    <source>
        <dbReference type="ARBA" id="ARBA00023125"/>
    </source>
</evidence>
<dbReference type="InterPro" id="IPR036251">
    <property type="entry name" value="Arg_repress_C_sf"/>
</dbReference>
<organism evidence="11 12">
    <name type="scientific">Candidatus Stercoripulliclostridium pullicola</name>
    <dbReference type="NCBI Taxonomy" id="2840953"/>
    <lineage>
        <taxon>Bacteria</taxon>
        <taxon>Bacillati</taxon>
        <taxon>Bacillota</taxon>
        <taxon>Clostridia</taxon>
        <taxon>Eubacteriales</taxon>
        <taxon>Candidatus Stercoripulliclostridium</taxon>
    </lineage>
</organism>
<dbReference type="PANTHER" id="PTHR34471">
    <property type="entry name" value="ARGININE REPRESSOR"/>
    <property type="match status" value="1"/>
</dbReference>
<keyword evidence="4 7" id="KW-0805">Transcription regulation</keyword>
<dbReference type="SUPFAM" id="SSF55252">
    <property type="entry name" value="C-terminal domain of arginine repressor"/>
    <property type="match status" value="1"/>
</dbReference>
<keyword evidence="7" id="KW-0055">Arginine biosynthesis</keyword>
<keyword evidence="6 7" id="KW-0804">Transcription</keyword>
<dbReference type="Proteomes" id="UP000727857">
    <property type="component" value="Unassembled WGS sequence"/>
</dbReference>
<dbReference type="AlphaFoldDB" id="A0A940DIJ4"/>
<dbReference type="Gene3D" id="1.10.10.10">
    <property type="entry name" value="Winged helix-like DNA-binding domain superfamily/Winged helix DNA-binding domain"/>
    <property type="match status" value="1"/>
</dbReference>
<dbReference type="PRINTS" id="PR01467">
    <property type="entry name" value="ARGREPRESSOR"/>
</dbReference>
<feature type="domain" description="Arginine repressor C-terminal" evidence="10">
    <location>
        <begin position="78"/>
        <end position="144"/>
    </location>
</feature>
<evidence type="ECO:0000256" key="8">
    <source>
        <dbReference type="NCBIfam" id="TIGR01529"/>
    </source>
</evidence>
<evidence type="ECO:0000256" key="3">
    <source>
        <dbReference type="ARBA" id="ARBA00022490"/>
    </source>
</evidence>
<evidence type="ECO:0000259" key="9">
    <source>
        <dbReference type="Pfam" id="PF01316"/>
    </source>
</evidence>
<dbReference type="InterPro" id="IPR020900">
    <property type="entry name" value="Arg_repress_DNA-bd"/>
</dbReference>
<dbReference type="GO" id="GO:0034618">
    <property type="term" value="F:arginine binding"/>
    <property type="evidence" value="ECO:0007669"/>
    <property type="project" value="InterPro"/>
</dbReference>
<dbReference type="HAMAP" id="MF_00173">
    <property type="entry name" value="Arg_repressor"/>
    <property type="match status" value="1"/>
</dbReference>
<dbReference type="GO" id="GO:0005737">
    <property type="term" value="C:cytoplasm"/>
    <property type="evidence" value="ECO:0007669"/>
    <property type="project" value="UniProtKB-SubCell"/>
</dbReference>
<reference evidence="11" key="1">
    <citation type="submission" date="2020-10" db="EMBL/GenBank/DDBJ databases">
        <authorList>
            <person name="Gilroy R."/>
        </authorList>
    </citation>
    <scope>NUCLEOTIDE SEQUENCE</scope>
    <source>
        <strain evidence="11">517</strain>
    </source>
</reference>
<dbReference type="InterPro" id="IPR036390">
    <property type="entry name" value="WH_DNA-bd_sf"/>
</dbReference>
<comment type="caution">
    <text evidence="11">The sequence shown here is derived from an EMBL/GenBank/DDBJ whole genome shotgun (WGS) entry which is preliminary data.</text>
</comment>
<evidence type="ECO:0000313" key="11">
    <source>
        <dbReference type="EMBL" id="MBO8424268.1"/>
    </source>
</evidence>